<evidence type="ECO:0000313" key="3">
    <source>
        <dbReference type="Proteomes" id="UP001328107"/>
    </source>
</evidence>
<dbReference type="Proteomes" id="UP001328107">
    <property type="component" value="Unassembled WGS sequence"/>
</dbReference>
<dbReference type="PANTHER" id="PTHR45830:SF15">
    <property type="entry name" value="SERPENTINE RECEPTOR, CLASS I"/>
    <property type="match status" value="1"/>
</dbReference>
<organism evidence="2 3">
    <name type="scientific">Pristionchus mayeri</name>
    <dbReference type="NCBI Taxonomy" id="1317129"/>
    <lineage>
        <taxon>Eukaryota</taxon>
        <taxon>Metazoa</taxon>
        <taxon>Ecdysozoa</taxon>
        <taxon>Nematoda</taxon>
        <taxon>Chromadorea</taxon>
        <taxon>Rhabditida</taxon>
        <taxon>Rhabditina</taxon>
        <taxon>Diplogasteromorpha</taxon>
        <taxon>Diplogasteroidea</taxon>
        <taxon>Neodiplogasteridae</taxon>
        <taxon>Pristionchus</taxon>
    </lineage>
</organism>
<feature type="transmembrane region" description="Helical" evidence="1">
    <location>
        <begin position="290"/>
        <end position="312"/>
    </location>
</feature>
<feature type="transmembrane region" description="Helical" evidence="1">
    <location>
        <begin position="152"/>
        <end position="170"/>
    </location>
</feature>
<feature type="transmembrane region" description="Helical" evidence="1">
    <location>
        <begin position="113"/>
        <end position="132"/>
    </location>
</feature>
<accession>A0AAN5CIX9</accession>
<feature type="non-terminal residue" evidence="2">
    <location>
        <position position="1"/>
    </location>
</feature>
<protein>
    <recommendedName>
        <fullName evidence="4">G protein-coupled receptor</fullName>
    </recommendedName>
</protein>
<keyword evidence="1" id="KW-1133">Transmembrane helix</keyword>
<feature type="transmembrane region" description="Helical" evidence="1">
    <location>
        <begin position="210"/>
        <end position="239"/>
    </location>
</feature>
<dbReference type="EMBL" id="BTRK01000004">
    <property type="protein sequence ID" value="GMR45275.1"/>
    <property type="molecule type" value="Genomic_DNA"/>
</dbReference>
<dbReference type="Pfam" id="PF10327">
    <property type="entry name" value="7TM_GPCR_Sri"/>
    <property type="match status" value="1"/>
</dbReference>
<feature type="transmembrane region" description="Helical" evidence="1">
    <location>
        <begin position="65"/>
        <end position="93"/>
    </location>
</feature>
<name>A0AAN5CIX9_9BILA</name>
<feature type="transmembrane region" description="Helical" evidence="1">
    <location>
        <begin position="260"/>
        <end position="284"/>
    </location>
</feature>
<keyword evidence="3" id="KW-1185">Reference proteome</keyword>
<feature type="non-terminal residue" evidence="2">
    <location>
        <position position="339"/>
    </location>
</feature>
<keyword evidence="1" id="KW-0812">Transmembrane</keyword>
<evidence type="ECO:0000313" key="2">
    <source>
        <dbReference type="EMBL" id="GMR45275.1"/>
    </source>
</evidence>
<sequence length="339" mass="38298">SDMVETTTNPYSIISNFTFAISPTVECVHTWLLLFCGLLSLLLSCLMIILIIYRTPMSSRRYRLGLIALQMCFIIFDAHACCLFVPIIPLPFFAGYCTGFLCRVAGMSFHEQFIFMFIVALETFACFFICMLQRHQKLLPPSSRAKLSRTGFRVAINVAVIFSAAGPISFSSAKLSDEDSAKRMEANPEMKWLLEKPGYVVYSIALRPQLLYIFTYIALVIIVISVLCVILVVHTSAVIHSTTNRSVAAKRRAQKAMSNLFMQFVAYFSVIFIPVIFILSRAWFTINSHLLFVFALTIFCIHGLVCSSVALLMNNTFRMLLMAPFRRDKRHSITLGIPP</sequence>
<comment type="caution">
    <text evidence="2">The sequence shown here is derived from an EMBL/GenBank/DDBJ whole genome shotgun (WGS) entry which is preliminary data.</text>
</comment>
<reference evidence="3" key="1">
    <citation type="submission" date="2022-10" db="EMBL/GenBank/DDBJ databases">
        <title>Genome assembly of Pristionchus species.</title>
        <authorList>
            <person name="Yoshida K."/>
            <person name="Sommer R.J."/>
        </authorList>
    </citation>
    <scope>NUCLEOTIDE SEQUENCE [LARGE SCALE GENOMIC DNA]</scope>
    <source>
        <strain evidence="3">RS5460</strain>
    </source>
</reference>
<proteinExistence type="predicted"/>
<dbReference type="InterPro" id="IPR019429">
    <property type="entry name" value="7TM_GPCR_serpentine_rcpt_Sri"/>
</dbReference>
<keyword evidence="1" id="KW-0472">Membrane</keyword>
<dbReference type="AlphaFoldDB" id="A0AAN5CIX9"/>
<gene>
    <name evidence="2" type="ORF">PMAYCL1PPCAC_15470</name>
</gene>
<evidence type="ECO:0008006" key="4">
    <source>
        <dbReference type="Google" id="ProtNLM"/>
    </source>
</evidence>
<evidence type="ECO:0000256" key="1">
    <source>
        <dbReference type="SAM" id="Phobius"/>
    </source>
</evidence>
<feature type="transmembrane region" description="Helical" evidence="1">
    <location>
        <begin position="31"/>
        <end position="53"/>
    </location>
</feature>
<dbReference type="PANTHER" id="PTHR45830">
    <property type="entry name" value="SERPENTINE RECEPTOR, CLASS I"/>
    <property type="match status" value="1"/>
</dbReference>